<proteinExistence type="predicted"/>
<reference evidence="8" key="1">
    <citation type="submission" date="2015-05" db="EMBL/GenBank/DDBJ databases">
        <authorList>
            <person name="Oh H.-M."/>
            <person name="Yang J.-A."/>
            <person name="Cho J.-C."/>
            <person name="Kang I."/>
        </authorList>
    </citation>
    <scope>NUCLEOTIDE SEQUENCE [LARGE SCALE GENOMIC DNA]</scope>
    <source>
        <strain evidence="8">IMCC 12053</strain>
    </source>
</reference>
<evidence type="ECO:0000256" key="6">
    <source>
        <dbReference type="ARBA" id="ARBA00023136"/>
    </source>
</evidence>
<dbReference type="GO" id="GO:0016020">
    <property type="term" value="C:membrane"/>
    <property type="evidence" value="ECO:0007669"/>
    <property type="project" value="UniProtKB-SubCell"/>
</dbReference>
<protein>
    <submittedName>
        <fullName evidence="7">Malonate transporter</fullName>
    </submittedName>
</protein>
<keyword evidence="2" id="KW-0813">Transport</keyword>
<sequence>MLHVLTHDILPVFSMLALGFVLGRLGKVSFDEARTVNRVAFIVLQPALIFPLMATLSIAQFELRTMALYALCQAVLFIIGYLVARHVFKRDHLEAWLLGMAVIFVNSLLYILPISVLIYGEGGATLPITAIVAWDTAFSFAFFIITTDVMAGGTSAIASAKRVALNPVLLAIVIGIAVNVSGMGVPTPLLTAMHFAGPAAAPLTLFALGVILSGHSVIPSPTVAGISALKLIGFPALVFGALSVFPTQSDQWHTLYVLGAAGPSGAMAFSLAMIHGIRTDAIAPVIIWTSILSLFSLAVLA</sequence>
<dbReference type="GO" id="GO:0055085">
    <property type="term" value="P:transmembrane transport"/>
    <property type="evidence" value="ECO:0007669"/>
    <property type="project" value="InterPro"/>
</dbReference>
<evidence type="ECO:0000256" key="5">
    <source>
        <dbReference type="ARBA" id="ARBA00022989"/>
    </source>
</evidence>
<evidence type="ECO:0000256" key="3">
    <source>
        <dbReference type="ARBA" id="ARBA00022475"/>
    </source>
</evidence>
<keyword evidence="8" id="KW-1185">Reference proteome</keyword>
<dbReference type="RefSeq" id="WP_062219051.1">
    <property type="nucleotide sequence ID" value="NZ_CP012023.1"/>
</dbReference>
<accession>A0A0P0A6D4</accession>
<keyword evidence="5" id="KW-1133">Transmembrane helix</keyword>
<evidence type="ECO:0000256" key="4">
    <source>
        <dbReference type="ARBA" id="ARBA00022692"/>
    </source>
</evidence>
<name>A0A0P0A6D4_9RHOB</name>
<dbReference type="Proteomes" id="UP000064920">
    <property type="component" value="Chromosome"/>
</dbReference>
<gene>
    <name evidence="7" type="ORF">IMCC12053_2270</name>
</gene>
<organism evidence="7 8">
    <name type="scientific">Celeribacter marinus</name>
    <dbReference type="NCBI Taxonomy" id="1397108"/>
    <lineage>
        <taxon>Bacteria</taxon>
        <taxon>Pseudomonadati</taxon>
        <taxon>Pseudomonadota</taxon>
        <taxon>Alphaproteobacteria</taxon>
        <taxon>Rhodobacterales</taxon>
        <taxon>Roseobacteraceae</taxon>
        <taxon>Celeribacter</taxon>
    </lineage>
</organism>
<dbReference type="KEGG" id="cmar:IMCC12053_2270"/>
<dbReference type="PATRIC" id="fig|1397108.4.peg.2321"/>
<dbReference type="STRING" id="1397108.IMCC12053_2270"/>
<evidence type="ECO:0000256" key="1">
    <source>
        <dbReference type="ARBA" id="ARBA00004141"/>
    </source>
</evidence>
<keyword evidence="6" id="KW-0472">Membrane</keyword>
<dbReference type="EMBL" id="CP012023">
    <property type="protein sequence ID" value="ALI56217.1"/>
    <property type="molecule type" value="Genomic_DNA"/>
</dbReference>
<keyword evidence="4" id="KW-0812">Transmembrane</keyword>
<evidence type="ECO:0000313" key="7">
    <source>
        <dbReference type="EMBL" id="ALI56217.1"/>
    </source>
</evidence>
<dbReference type="Pfam" id="PF03547">
    <property type="entry name" value="Mem_trans"/>
    <property type="match status" value="2"/>
</dbReference>
<dbReference type="PANTHER" id="PTHR36838">
    <property type="entry name" value="AUXIN EFFLUX CARRIER FAMILY PROTEIN"/>
    <property type="match status" value="1"/>
</dbReference>
<evidence type="ECO:0000256" key="2">
    <source>
        <dbReference type="ARBA" id="ARBA00022448"/>
    </source>
</evidence>
<dbReference type="PANTHER" id="PTHR36838:SF1">
    <property type="entry name" value="SLR1864 PROTEIN"/>
    <property type="match status" value="1"/>
</dbReference>
<dbReference type="OrthoDB" id="7362338at2"/>
<evidence type="ECO:0000313" key="8">
    <source>
        <dbReference type="Proteomes" id="UP000064920"/>
    </source>
</evidence>
<keyword evidence="3" id="KW-1003">Cell membrane</keyword>
<comment type="subcellular location">
    <subcellularLocation>
        <location evidence="1">Membrane</location>
        <topology evidence="1">Multi-pass membrane protein</topology>
    </subcellularLocation>
</comment>
<dbReference type="InterPro" id="IPR004776">
    <property type="entry name" value="Mem_transp_PIN-like"/>
</dbReference>
<dbReference type="AlphaFoldDB" id="A0A0P0A6D4"/>